<gene>
    <name evidence="2" type="ORF">ACFSOZ_36575</name>
</gene>
<keyword evidence="3" id="KW-1185">Reference proteome</keyword>
<feature type="domain" description="Knr4/Smi1-like" evidence="1">
    <location>
        <begin position="12"/>
        <end position="129"/>
    </location>
</feature>
<dbReference type="SUPFAM" id="SSF160631">
    <property type="entry name" value="SMI1/KNR4-like"/>
    <property type="match status" value="1"/>
</dbReference>
<sequence length="135" mass="14649">MLEGREWRKNGGASDEAIQKLRDVAPVVLPESYFALLSLTNGGEGPLPTQPLWLALDAAEEVIETEQQGTFKEFFPGFFVIGSNGGGEAIAFDLRTAGPYPLVAFDITNSDLIESVWPIALDFDEFLGLIGLSDE</sequence>
<dbReference type="InterPro" id="IPR037883">
    <property type="entry name" value="Knr4/Smi1-like_sf"/>
</dbReference>
<evidence type="ECO:0000259" key="1">
    <source>
        <dbReference type="SMART" id="SM00860"/>
    </source>
</evidence>
<proteinExistence type="predicted"/>
<evidence type="ECO:0000313" key="2">
    <source>
        <dbReference type="EMBL" id="MFD1987940.1"/>
    </source>
</evidence>
<name>A0ABW4UNW5_9HYPH</name>
<accession>A0ABW4UNW5</accession>
<reference evidence="3" key="1">
    <citation type="journal article" date="2019" name="Int. J. Syst. Evol. Microbiol.">
        <title>The Global Catalogue of Microorganisms (GCM) 10K type strain sequencing project: providing services to taxonomists for standard genome sequencing and annotation.</title>
        <authorList>
            <consortium name="The Broad Institute Genomics Platform"/>
            <consortium name="The Broad Institute Genome Sequencing Center for Infectious Disease"/>
            <person name="Wu L."/>
            <person name="Ma J."/>
        </authorList>
    </citation>
    <scope>NUCLEOTIDE SEQUENCE [LARGE SCALE GENOMIC DNA]</scope>
    <source>
        <strain evidence="3">CGMCC 1.16225</strain>
    </source>
</reference>
<comment type="caution">
    <text evidence="2">The sequence shown here is derived from an EMBL/GenBank/DDBJ whole genome shotgun (WGS) entry which is preliminary data.</text>
</comment>
<dbReference type="SMART" id="SM00860">
    <property type="entry name" value="SMI1_KNR4"/>
    <property type="match status" value="1"/>
</dbReference>
<protein>
    <submittedName>
        <fullName evidence="2">SMI1/KNR4 family protein</fullName>
    </submittedName>
</protein>
<dbReference type="RefSeq" id="WP_379106370.1">
    <property type="nucleotide sequence ID" value="NZ_JBHUGZ010000030.1"/>
</dbReference>
<dbReference type="Gene3D" id="3.40.1580.10">
    <property type="entry name" value="SMI1/KNR4-like"/>
    <property type="match status" value="1"/>
</dbReference>
<dbReference type="InterPro" id="IPR018958">
    <property type="entry name" value="Knr4/Smi1-like_dom"/>
</dbReference>
<evidence type="ECO:0000313" key="3">
    <source>
        <dbReference type="Proteomes" id="UP001597405"/>
    </source>
</evidence>
<dbReference type="EMBL" id="JBHUGZ010000030">
    <property type="protein sequence ID" value="MFD1987940.1"/>
    <property type="molecule type" value="Genomic_DNA"/>
</dbReference>
<organism evidence="2 3">
    <name type="scientific">Mesorhizobium newzealandense</name>
    <dbReference type="NCBI Taxonomy" id="1300302"/>
    <lineage>
        <taxon>Bacteria</taxon>
        <taxon>Pseudomonadati</taxon>
        <taxon>Pseudomonadota</taxon>
        <taxon>Alphaproteobacteria</taxon>
        <taxon>Hyphomicrobiales</taxon>
        <taxon>Phyllobacteriaceae</taxon>
        <taxon>Mesorhizobium</taxon>
    </lineage>
</organism>
<dbReference type="Proteomes" id="UP001597405">
    <property type="component" value="Unassembled WGS sequence"/>
</dbReference>
<dbReference type="Pfam" id="PF09346">
    <property type="entry name" value="SMI1_KNR4"/>
    <property type="match status" value="1"/>
</dbReference>